<evidence type="ECO:0008006" key="4">
    <source>
        <dbReference type="Google" id="ProtNLM"/>
    </source>
</evidence>
<sequence length="183" mass="20277">MNDFRPRLQSSSLGVLFAFLTVLYFIGTYGFSLLAHDARLTVQDALIRLVSAAVFGGLMTAVSARQRRRSGGAENVTRINRALKTGVVPEDAEPSIWVSTLERRRRQNRQARWLNPLVFGLFTLLGVYLFAQEPGDPVAWILLALFLAMTIVSVVLVPRTLRRIEALLAQLESRPSAGPGLVE</sequence>
<evidence type="ECO:0000313" key="3">
    <source>
        <dbReference type="Proteomes" id="UP001501594"/>
    </source>
</evidence>
<organism evidence="2 3">
    <name type="scientific">Frondihabitans peucedani</name>
    <dbReference type="NCBI Taxonomy" id="598626"/>
    <lineage>
        <taxon>Bacteria</taxon>
        <taxon>Bacillati</taxon>
        <taxon>Actinomycetota</taxon>
        <taxon>Actinomycetes</taxon>
        <taxon>Micrococcales</taxon>
        <taxon>Microbacteriaceae</taxon>
        <taxon>Frondihabitans</taxon>
    </lineage>
</organism>
<dbReference type="EMBL" id="BAABAU010000004">
    <property type="protein sequence ID" value="GAA4267584.1"/>
    <property type="molecule type" value="Genomic_DNA"/>
</dbReference>
<evidence type="ECO:0000256" key="1">
    <source>
        <dbReference type="SAM" id="Phobius"/>
    </source>
</evidence>
<proteinExistence type="predicted"/>
<keyword evidence="1" id="KW-0812">Transmembrane</keyword>
<accession>A0ABP8E643</accession>
<name>A0ABP8E643_9MICO</name>
<keyword evidence="1" id="KW-0472">Membrane</keyword>
<feature type="transmembrane region" description="Helical" evidence="1">
    <location>
        <begin position="113"/>
        <end position="131"/>
    </location>
</feature>
<feature type="transmembrane region" description="Helical" evidence="1">
    <location>
        <begin position="137"/>
        <end position="157"/>
    </location>
</feature>
<feature type="transmembrane region" description="Helical" evidence="1">
    <location>
        <begin position="12"/>
        <end position="33"/>
    </location>
</feature>
<reference evidence="3" key="1">
    <citation type="journal article" date="2019" name="Int. J. Syst. Evol. Microbiol.">
        <title>The Global Catalogue of Microorganisms (GCM) 10K type strain sequencing project: providing services to taxonomists for standard genome sequencing and annotation.</title>
        <authorList>
            <consortium name="The Broad Institute Genomics Platform"/>
            <consortium name="The Broad Institute Genome Sequencing Center for Infectious Disease"/>
            <person name="Wu L."/>
            <person name="Ma J."/>
        </authorList>
    </citation>
    <scope>NUCLEOTIDE SEQUENCE [LARGE SCALE GENOMIC DNA]</scope>
    <source>
        <strain evidence="3">JCM 17442</strain>
    </source>
</reference>
<gene>
    <name evidence="2" type="ORF">GCM10022256_31960</name>
</gene>
<feature type="transmembrane region" description="Helical" evidence="1">
    <location>
        <begin position="45"/>
        <end position="64"/>
    </location>
</feature>
<dbReference type="RefSeq" id="WP_344797982.1">
    <property type="nucleotide sequence ID" value="NZ_BAABAU010000004.1"/>
</dbReference>
<keyword evidence="3" id="KW-1185">Reference proteome</keyword>
<comment type="caution">
    <text evidence="2">The sequence shown here is derived from an EMBL/GenBank/DDBJ whole genome shotgun (WGS) entry which is preliminary data.</text>
</comment>
<evidence type="ECO:0000313" key="2">
    <source>
        <dbReference type="EMBL" id="GAA4267584.1"/>
    </source>
</evidence>
<protein>
    <recommendedName>
        <fullName evidence="4">Intracellular septation protein A</fullName>
    </recommendedName>
</protein>
<dbReference type="Proteomes" id="UP001501594">
    <property type="component" value="Unassembled WGS sequence"/>
</dbReference>
<keyword evidence="1" id="KW-1133">Transmembrane helix</keyword>